<keyword evidence="2" id="KW-1185">Reference proteome</keyword>
<evidence type="ECO:0000313" key="1">
    <source>
        <dbReference type="EMBL" id="SEC84072.1"/>
    </source>
</evidence>
<dbReference type="AlphaFoldDB" id="A0A1H4VSI1"/>
<proteinExistence type="predicted"/>
<organism evidence="1 2">
    <name type="scientific">Tsukamurella tyrosinosolvens</name>
    <dbReference type="NCBI Taxonomy" id="57704"/>
    <lineage>
        <taxon>Bacteria</taxon>
        <taxon>Bacillati</taxon>
        <taxon>Actinomycetota</taxon>
        <taxon>Actinomycetes</taxon>
        <taxon>Mycobacteriales</taxon>
        <taxon>Tsukamurellaceae</taxon>
        <taxon>Tsukamurella</taxon>
    </lineage>
</organism>
<gene>
    <name evidence="1" type="ORF">SAMN04489793_3326</name>
</gene>
<evidence type="ECO:0000313" key="2">
    <source>
        <dbReference type="Proteomes" id="UP000182241"/>
    </source>
</evidence>
<name>A0A1H4VSI1_TSUTY</name>
<accession>A0A1H4VSI1</accession>
<dbReference type="Proteomes" id="UP000182241">
    <property type="component" value="Unassembled WGS sequence"/>
</dbReference>
<protein>
    <submittedName>
        <fullName evidence="1">Uncharacterized protein</fullName>
    </submittedName>
</protein>
<sequence>MEDFKVHIYDRVTAQWLKPIDVTRWPAQYKGYVEQALEMHAESFGGALTIAGTLERGELRLVAPEGAVLADFRWLATESHRLDFLPTKPVLANA</sequence>
<reference evidence="2" key="1">
    <citation type="submission" date="2016-10" db="EMBL/GenBank/DDBJ databases">
        <authorList>
            <person name="Varghese N."/>
            <person name="Submissions S."/>
        </authorList>
    </citation>
    <scope>NUCLEOTIDE SEQUENCE [LARGE SCALE GENOMIC DNA]</scope>
    <source>
        <strain evidence="2">DSM 44234</strain>
    </source>
</reference>
<dbReference type="EMBL" id="FNSA01000003">
    <property type="protein sequence ID" value="SEC84072.1"/>
    <property type="molecule type" value="Genomic_DNA"/>
</dbReference>